<evidence type="ECO:0000259" key="5">
    <source>
        <dbReference type="Pfam" id="PF00501"/>
    </source>
</evidence>
<dbReference type="PROSITE" id="PS00455">
    <property type="entry name" value="AMP_BINDING"/>
    <property type="match status" value="1"/>
</dbReference>
<dbReference type="FunFam" id="3.30.300.30:FF:000005">
    <property type="entry name" value="Acyl-coenzyme A synthetase ACSM5, mitochondrial"/>
    <property type="match status" value="1"/>
</dbReference>
<dbReference type="RefSeq" id="WP_406853639.1">
    <property type="nucleotide sequence ID" value="NZ_CP157484.1"/>
</dbReference>
<evidence type="ECO:0000313" key="7">
    <source>
        <dbReference type="EMBL" id="XBO36823.1"/>
    </source>
</evidence>
<dbReference type="SUPFAM" id="SSF56801">
    <property type="entry name" value="Acetyl-CoA synthetase-like"/>
    <property type="match status" value="1"/>
</dbReference>
<name>A0AAU7J8X7_9HYPH</name>
<dbReference type="InterPro" id="IPR045851">
    <property type="entry name" value="AMP-bd_C_sf"/>
</dbReference>
<reference evidence="7" key="1">
    <citation type="submission" date="2024-05" db="EMBL/GenBank/DDBJ databases">
        <authorList>
            <person name="Kim S."/>
            <person name="Heo J."/>
            <person name="Choi H."/>
            <person name="Choi Y."/>
            <person name="Kwon S.-W."/>
            <person name="Kim Y."/>
        </authorList>
    </citation>
    <scope>NUCLEOTIDE SEQUENCE</scope>
    <source>
        <strain evidence="7">KACC 23698</strain>
    </source>
</reference>
<dbReference type="EMBL" id="CP157484">
    <property type="protein sequence ID" value="XBO36823.1"/>
    <property type="molecule type" value="Genomic_DNA"/>
</dbReference>
<evidence type="ECO:0000256" key="1">
    <source>
        <dbReference type="ARBA" id="ARBA00006432"/>
    </source>
</evidence>
<evidence type="ECO:0000256" key="3">
    <source>
        <dbReference type="ARBA" id="ARBA00022741"/>
    </source>
</evidence>
<proteinExistence type="inferred from homology"/>
<keyword evidence="4" id="KW-0067">ATP-binding</keyword>
<comment type="similarity">
    <text evidence="1">Belongs to the ATP-dependent AMP-binding enzyme family.</text>
</comment>
<dbReference type="GO" id="GO:0016405">
    <property type="term" value="F:CoA-ligase activity"/>
    <property type="evidence" value="ECO:0007669"/>
    <property type="project" value="InterPro"/>
</dbReference>
<dbReference type="CDD" id="cd05958">
    <property type="entry name" value="ABCL"/>
    <property type="match status" value="1"/>
</dbReference>
<dbReference type="InterPro" id="IPR020845">
    <property type="entry name" value="AMP-binding_CS"/>
</dbReference>
<dbReference type="GO" id="GO:0016878">
    <property type="term" value="F:acid-thiol ligase activity"/>
    <property type="evidence" value="ECO:0007669"/>
    <property type="project" value="TreeGrafter"/>
</dbReference>
<dbReference type="GO" id="GO:0044550">
    <property type="term" value="P:secondary metabolite biosynthetic process"/>
    <property type="evidence" value="ECO:0007669"/>
    <property type="project" value="TreeGrafter"/>
</dbReference>
<evidence type="ECO:0000256" key="4">
    <source>
        <dbReference type="ARBA" id="ARBA00022840"/>
    </source>
</evidence>
<feature type="domain" description="AMP-dependent synthetase/ligase" evidence="5">
    <location>
        <begin position="47"/>
        <end position="395"/>
    </location>
</feature>
<feature type="domain" description="AMP-binding enzyme C-terminal" evidence="6">
    <location>
        <begin position="449"/>
        <end position="527"/>
    </location>
</feature>
<dbReference type="GO" id="GO:0005524">
    <property type="term" value="F:ATP binding"/>
    <property type="evidence" value="ECO:0007669"/>
    <property type="project" value="UniProtKB-KW"/>
</dbReference>
<protein>
    <submittedName>
        <fullName evidence="7">Benzoate-CoA ligase family protein</fullName>
    </submittedName>
</protein>
<accession>A0AAU7J8X7</accession>
<evidence type="ECO:0000259" key="6">
    <source>
        <dbReference type="Pfam" id="PF13193"/>
    </source>
</evidence>
<dbReference type="AlphaFoldDB" id="A0AAU7J8X7"/>
<dbReference type="Gene3D" id="3.40.50.12780">
    <property type="entry name" value="N-terminal domain of ligase-like"/>
    <property type="match status" value="1"/>
</dbReference>
<organism evidence="7">
    <name type="scientific">Alsobacter sp. KACC 23698</name>
    <dbReference type="NCBI Taxonomy" id="3149229"/>
    <lineage>
        <taxon>Bacteria</taxon>
        <taxon>Pseudomonadati</taxon>
        <taxon>Pseudomonadota</taxon>
        <taxon>Alphaproteobacteria</taxon>
        <taxon>Hyphomicrobiales</taxon>
        <taxon>Alsobacteraceae</taxon>
        <taxon>Alsobacter</taxon>
    </lineage>
</organism>
<dbReference type="NCBIfam" id="TIGR02262">
    <property type="entry name" value="benz_CoA_lig"/>
    <property type="match status" value="1"/>
</dbReference>
<dbReference type="InterPro" id="IPR025110">
    <property type="entry name" value="AMP-bd_C"/>
</dbReference>
<keyword evidence="2 7" id="KW-0436">Ligase</keyword>
<dbReference type="Gene3D" id="3.30.300.30">
    <property type="match status" value="1"/>
</dbReference>
<gene>
    <name evidence="7" type="ORF">ABEG18_13820</name>
</gene>
<dbReference type="PANTHER" id="PTHR43352">
    <property type="entry name" value="ACETYL-COA SYNTHETASE"/>
    <property type="match status" value="1"/>
</dbReference>
<dbReference type="InterPro" id="IPR042099">
    <property type="entry name" value="ANL_N_sf"/>
</dbReference>
<dbReference type="PANTHER" id="PTHR43352:SF1">
    <property type="entry name" value="ANTHRANILATE--COA LIGASE"/>
    <property type="match status" value="1"/>
</dbReference>
<dbReference type="Pfam" id="PF13193">
    <property type="entry name" value="AMP-binding_C"/>
    <property type="match status" value="1"/>
</dbReference>
<dbReference type="Pfam" id="PF00501">
    <property type="entry name" value="AMP-binding"/>
    <property type="match status" value="1"/>
</dbReference>
<keyword evidence="3" id="KW-0547">Nucleotide-binding</keyword>
<dbReference type="InterPro" id="IPR000873">
    <property type="entry name" value="AMP-dep_synth/lig_dom"/>
</dbReference>
<sequence length="548" mass="58513">MAHSAHVDTFTRDNLPPPELQPTFLFDLPELRYPERLNAVTELLDRWVAAGRGDRPCILSPGVSWTYAELGEQVNRIANVLVGELGLVPGGRVLLRSANSPMLVAAYLAILKAGGVVVATMPLLRARELAYPIQKARVSLALCDARLTADLEAARALSPDLTRIVPWGDGAPGSLETLAAAASPDFEAVDTAADDVALISFTSGTTGQPKGTMHVHRDLLAICDAYGRQVLKPREDDVFIGSPPLAFTFGLGGLVLFPLRVGAASAILERAGPDDLLAGVARFQATICFTAPTAYRAMLGKLAGHDVSSLRRCVSAGEALPPATFEAWRAATGLALMDGIGATEMLHIFIAAPYEKVRPGATGLVVPGYEAKVIDAQGREVPRGTVGRLAVRGPTGCRYLADERQRHYVENGWNVTGDAYLQDEDGYFRYQARSDDMIVSAGYNIAGPEVEASLLAHPAVAECGVVGAPDDERGSIIKAYVVLRDPAAASPALAQELQEFVKADIAPYKYPRAIAFVAQLPRTETGKLQRFALRQQAMADADPLLRSA</sequence>
<dbReference type="InterPro" id="IPR011957">
    <property type="entry name" value="Benz_CoA_lig"/>
</dbReference>
<evidence type="ECO:0000256" key="2">
    <source>
        <dbReference type="ARBA" id="ARBA00022598"/>
    </source>
</evidence>